<evidence type="ECO:0000256" key="2">
    <source>
        <dbReference type="ARBA" id="ARBA00022448"/>
    </source>
</evidence>
<dbReference type="GO" id="GO:0005774">
    <property type="term" value="C:vacuolar membrane"/>
    <property type="evidence" value="ECO:0007669"/>
    <property type="project" value="TreeGrafter"/>
</dbReference>
<gene>
    <name evidence="12" type="primary">LOC101510783</name>
</gene>
<evidence type="ECO:0000313" key="12">
    <source>
        <dbReference type="RefSeq" id="XP_004514396.1"/>
    </source>
</evidence>
<keyword evidence="2" id="KW-0813">Transport</keyword>
<feature type="region of interest" description="Disordered" evidence="8">
    <location>
        <begin position="1"/>
        <end position="51"/>
    </location>
</feature>
<organism evidence="11 12">
    <name type="scientific">Cicer arietinum</name>
    <name type="common">Chickpea</name>
    <name type="synonym">Garbanzo</name>
    <dbReference type="NCBI Taxonomy" id="3827"/>
    <lineage>
        <taxon>Eukaryota</taxon>
        <taxon>Viridiplantae</taxon>
        <taxon>Streptophyta</taxon>
        <taxon>Embryophyta</taxon>
        <taxon>Tracheophyta</taxon>
        <taxon>Spermatophyta</taxon>
        <taxon>Magnoliopsida</taxon>
        <taxon>eudicotyledons</taxon>
        <taxon>Gunneridae</taxon>
        <taxon>Pentapetalae</taxon>
        <taxon>rosids</taxon>
        <taxon>fabids</taxon>
        <taxon>Fabales</taxon>
        <taxon>Fabaceae</taxon>
        <taxon>Papilionoideae</taxon>
        <taxon>50 kb inversion clade</taxon>
        <taxon>NPAAA clade</taxon>
        <taxon>Hologalegina</taxon>
        <taxon>IRL clade</taxon>
        <taxon>Cicereae</taxon>
        <taxon>Cicer</taxon>
    </lineage>
</organism>
<dbReference type="PANTHER" id="PTHR22950:SF692">
    <property type="entry name" value="TRANSMEMBRANE AMINO ACID TRANSPORTER FAMILY PROTEIN"/>
    <property type="match status" value="1"/>
</dbReference>
<dbReference type="InterPro" id="IPR013057">
    <property type="entry name" value="AA_transpt_TM"/>
</dbReference>
<comment type="similarity">
    <text evidence="7">Belongs to the amino acid/polyamine transporter 2 family. Amino acid/auxin permease (AAAP) (TC 2.A.18.5) subfamily.</text>
</comment>
<name>A0A1S2Z3H4_CICAR</name>
<feature type="transmembrane region" description="Helical" evidence="9">
    <location>
        <begin position="224"/>
        <end position="249"/>
    </location>
</feature>
<feature type="domain" description="Amino acid transporter transmembrane" evidence="10">
    <location>
        <begin position="150"/>
        <end position="530"/>
    </location>
</feature>
<feature type="transmembrane region" description="Helical" evidence="9">
    <location>
        <begin position="182"/>
        <end position="203"/>
    </location>
</feature>
<feature type="transmembrane region" description="Helical" evidence="9">
    <location>
        <begin position="269"/>
        <end position="287"/>
    </location>
</feature>
<dbReference type="FunFam" id="1.20.1740.10:FF:000047">
    <property type="entry name" value="Amino acid transporter AVT1A"/>
    <property type="match status" value="1"/>
</dbReference>
<comment type="subcellular location">
    <subcellularLocation>
        <location evidence="1">Membrane</location>
        <topology evidence="1">Multi-pass membrane protein</topology>
    </subcellularLocation>
</comment>
<feature type="transmembrane region" description="Helical" evidence="9">
    <location>
        <begin position="413"/>
        <end position="433"/>
    </location>
</feature>
<evidence type="ECO:0000256" key="9">
    <source>
        <dbReference type="SAM" id="Phobius"/>
    </source>
</evidence>
<keyword evidence="4" id="KW-0029">Amino-acid transport</keyword>
<evidence type="ECO:0000259" key="10">
    <source>
        <dbReference type="Pfam" id="PF01490"/>
    </source>
</evidence>
<feature type="transmembrane region" description="Helical" evidence="9">
    <location>
        <begin position="453"/>
        <end position="473"/>
    </location>
</feature>
<dbReference type="KEGG" id="cam:101510783"/>
<feature type="transmembrane region" description="Helical" evidence="9">
    <location>
        <begin position="479"/>
        <end position="498"/>
    </location>
</feature>
<evidence type="ECO:0000256" key="7">
    <source>
        <dbReference type="ARBA" id="ARBA00049662"/>
    </source>
</evidence>
<feature type="transmembrane region" description="Helical" evidence="9">
    <location>
        <begin position="157"/>
        <end position="176"/>
    </location>
</feature>
<dbReference type="eggNOG" id="KOG1303">
    <property type="taxonomic scope" value="Eukaryota"/>
</dbReference>
<evidence type="ECO:0000256" key="8">
    <source>
        <dbReference type="SAM" id="MobiDB-lite"/>
    </source>
</evidence>
<feature type="compositionally biased region" description="Basic and acidic residues" evidence="8">
    <location>
        <begin position="1"/>
        <end position="19"/>
    </location>
</feature>
<accession>A0A1S2Z3H4</accession>
<evidence type="ECO:0000256" key="6">
    <source>
        <dbReference type="ARBA" id="ARBA00023136"/>
    </source>
</evidence>
<feature type="compositionally biased region" description="Polar residues" evidence="8">
    <location>
        <begin position="42"/>
        <end position="51"/>
    </location>
</feature>
<evidence type="ECO:0000256" key="1">
    <source>
        <dbReference type="ARBA" id="ARBA00004141"/>
    </source>
</evidence>
<dbReference type="PANTHER" id="PTHR22950">
    <property type="entry name" value="AMINO ACID TRANSPORTER"/>
    <property type="match status" value="1"/>
</dbReference>
<feature type="transmembrane region" description="Helical" evidence="9">
    <location>
        <begin position="510"/>
        <end position="531"/>
    </location>
</feature>
<proteinExistence type="inferred from homology"/>
<evidence type="ECO:0000256" key="3">
    <source>
        <dbReference type="ARBA" id="ARBA00022692"/>
    </source>
</evidence>
<keyword evidence="11" id="KW-1185">Reference proteome</keyword>
<evidence type="ECO:0000313" key="11">
    <source>
        <dbReference type="Proteomes" id="UP000087171"/>
    </source>
</evidence>
<feature type="transmembrane region" description="Helical" evidence="9">
    <location>
        <begin position="294"/>
        <end position="316"/>
    </location>
</feature>
<reference evidence="12" key="1">
    <citation type="submission" date="2025-08" db="UniProtKB">
        <authorList>
            <consortium name="RefSeq"/>
        </authorList>
    </citation>
    <scope>IDENTIFICATION</scope>
    <source>
        <tissue evidence="12">Etiolated seedlings</tissue>
    </source>
</reference>
<dbReference type="Proteomes" id="UP000087171">
    <property type="component" value="Unplaced"/>
</dbReference>
<feature type="transmembrane region" description="Helical" evidence="9">
    <location>
        <begin position="336"/>
        <end position="356"/>
    </location>
</feature>
<dbReference type="OrthoDB" id="655540at2759"/>
<dbReference type="GeneID" id="101510783"/>
<evidence type="ECO:0000256" key="5">
    <source>
        <dbReference type="ARBA" id="ARBA00022989"/>
    </source>
</evidence>
<protein>
    <submittedName>
        <fullName evidence="12">Amino acid transporter AVT1D</fullName>
    </submittedName>
</protein>
<dbReference type="AlphaFoldDB" id="A0A1S2Z3H4"/>
<dbReference type="GO" id="GO:0015179">
    <property type="term" value="F:L-amino acid transmembrane transporter activity"/>
    <property type="evidence" value="ECO:0007669"/>
    <property type="project" value="TreeGrafter"/>
</dbReference>
<feature type="transmembrane region" description="Helical" evidence="9">
    <location>
        <begin position="368"/>
        <end position="393"/>
    </location>
</feature>
<keyword evidence="6 9" id="KW-0472">Membrane</keyword>
<dbReference type="RefSeq" id="XP_004514396.1">
    <property type="nucleotide sequence ID" value="XM_004514339.3"/>
</dbReference>
<dbReference type="PaxDb" id="3827-XP_004514396.1"/>
<keyword evidence="5 9" id="KW-1133">Transmembrane helix</keyword>
<dbReference type="Pfam" id="PF01490">
    <property type="entry name" value="Aa_trans"/>
    <property type="match status" value="1"/>
</dbReference>
<sequence length="541" mass="59003">MQRGKMKLDEDLGPDRQDDFQTDDEENQADRVFENLDDSESDNSPPARNLSNEIYFNTTWPQTYRTSMDMLTNVSVTPPGISFLKLIGSAGKNSYLSKECHDDNSNSLIVPLVYEETSVKQEKPTSVSHVQSLISTPKISATEFPPTQRQCSFAQSVINGTNILCGIGMMTIPYAIKEGGWLSFLLLLMFAAICCYTGILLLRCLQSHPGVNSYPDIGQAAFGIAGRLGISIILYMELFASCVEFLILVSDNLTSLFPNTSMTLAGTQLSSHQVFAITAALLVLPTVWLKNLSLLSYISVGGIFATLLVALCLFWVGAVDQIGFNPGGKILDIENLSVSIGLFGFGFAGHAVFPNVYSSMKEPSKFPLVLYISFAFCLVMYVSVGTYGYLLFGDSVGSQFTLNMPKTLYASKIAKWTTVVTPLAKFALTLLPISSSIEELVPSPRLRCYAMSILIRTILVILSLIVALCVPYFGSVMALIGSFMSMLVALIYPCACYLKLHRGKLSNIEIINCILIIIVGLVSAMVGTYSATTRIFDGSGD</sequence>
<evidence type="ECO:0000256" key="4">
    <source>
        <dbReference type="ARBA" id="ARBA00022970"/>
    </source>
</evidence>
<keyword evidence="3 9" id="KW-0812">Transmembrane</keyword>